<dbReference type="AlphaFoldDB" id="A0A0V0RDP3"/>
<proteinExistence type="predicted"/>
<comment type="caution">
    <text evidence="1">The sequence shown here is derived from an EMBL/GenBank/DDBJ whole genome shotgun (WGS) entry which is preliminary data.</text>
</comment>
<sequence>MLQGFPVKMDMPQLVTMFNEDTAGLSGKNRHASAGDNVQRKHGNNLHLRQGVNHVILIPHKDSNVHCKLFSNCVGLDT</sequence>
<evidence type="ECO:0000313" key="2">
    <source>
        <dbReference type="Proteomes" id="UP000054630"/>
    </source>
</evidence>
<protein>
    <submittedName>
        <fullName evidence="1">Uncharacterized protein</fullName>
    </submittedName>
</protein>
<dbReference type="EMBL" id="JYDL01000439">
    <property type="protein sequence ID" value="KRX12394.1"/>
    <property type="molecule type" value="Genomic_DNA"/>
</dbReference>
<accession>A0A0V0RDP3</accession>
<reference evidence="1 2" key="1">
    <citation type="submission" date="2015-01" db="EMBL/GenBank/DDBJ databases">
        <title>Evolution of Trichinella species and genotypes.</title>
        <authorList>
            <person name="Korhonen P.K."/>
            <person name="Edoardo P."/>
            <person name="Giuseppe L.R."/>
            <person name="Gasser R.B."/>
        </authorList>
    </citation>
    <scope>NUCLEOTIDE SEQUENCE [LARGE SCALE GENOMIC DNA]</scope>
    <source>
        <strain evidence="1">ISS37</strain>
    </source>
</reference>
<dbReference type="Proteomes" id="UP000054630">
    <property type="component" value="Unassembled WGS sequence"/>
</dbReference>
<organism evidence="1 2">
    <name type="scientific">Trichinella nelsoni</name>
    <dbReference type="NCBI Taxonomy" id="6336"/>
    <lineage>
        <taxon>Eukaryota</taxon>
        <taxon>Metazoa</taxon>
        <taxon>Ecdysozoa</taxon>
        <taxon>Nematoda</taxon>
        <taxon>Enoplea</taxon>
        <taxon>Dorylaimia</taxon>
        <taxon>Trichinellida</taxon>
        <taxon>Trichinellidae</taxon>
        <taxon>Trichinella</taxon>
    </lineage>
</organism>
<gene>
    <name evidence="1" type="ORF">T07_6574</name>
</gene>
<name>A0A0V0RDP3_9BILA</name>
<evidence type="ECO:0000313" key="1">
    <source>
        <dbReference type="EMBL" id="KRX12394.1"/>
    </source>
</evidence>
<keyword evidence="2" id="KW-1185">Reference proteome</keyword>